<gene>
    <name evidence="4" type="primary">rpmJ</name>
    <name evidence="6" type="ORF">UR52_C0002G0050</name>
</gene>
<evidence type="ECO:0000256" key="4">
    <source>
        <dbReference type="HAMAP-Rule" id="MF_00251"/>
    </source>
</evidence>
<dbReference type="AlphaFoldDB" id="A0A0G0DXD6"/>
<accession>A0A0G0DXD6</accession>
<dbReference type="GO" id="GO:0005840">
    <property type="term" value="C:ribosome"/>
    <property type="evidence" value="ECO:0007669"/>
    <property type="project" value="UniProtKB-KW"/>
</dbReference>
<name>A0A0G0DXD6_9BACT</name>
<keyword evidence="2 4" id="KW-0689">Ribosomal protein</keyword>
<proteinExistence type="inferred from homology"/>
<evidence type="ECO:0000256" key="2">
    <source>
        <dbReference type="ARBA" id="ARBA00022980"/>
    </source>
</evidence>
<dbReference type="HAMAP" id="MF_00251">
    <property type="entry name" value="Ribosomal_bL36"/>
    <property type="match status" value="1"/>
</dbReference>
<evidence type="ECO:0000313" key="7">
    <source>
        <dbReference type="Proteomes" id="UP000034176"/>
    </source>
</evidence>
<dbReference type="EMBL" id="LBPN01000002">
    <property type="protein sequence ID" value="KKP59822.1"/>
    <property type="molecule type" value="Genomic_DNA"/>
</dbReference>
<dbReference type="GO" id="GO:0005737">
    <property type="term" value="C:cytoplasm"/>
    <property type="evidence" value="ECO:0007669"/>
    <property type="project" value="UniProtKB-ARBA"/>
</dbReference>
<dbReference type="PANTHER" id="PTHR42888">
    <property type="entry name" value="50S RIBOSOMAL PROTEIN L36, CHLOROPLASTIC"/>
    <property type="match status" value="1"/>
</dbReference>
<dbReference type="PANTHER" id="PTHR42888:SF1">
    <property type="entry name" value="LARGE RIBOSOMAL SUBUNIT PROTEIN BL36C"/>
    <property type="match status" value="1"/>
</dbReference>
<keyword evidence="3 4" id="KW-0687">Ribonucleoprotein</keyword>
<dbReference type="Pfam" id="PF00444">
    <property type="entry name" value="Ribosomal_L36"/>
    <property type="match status" value="1"/>
</dbReference>
<comment type="similarity">
    <text evidence="1 4 5">Belongs to the bacterial ribosomal protein bL36 family.</text>
</comment>
<evidence type="ECO:0000256" key="5">
    <source>
        <dbReference type="RuleBase" id="RU000571"/>
    </source>
</evidence>
<dbReference type="PATRIC" id="fig|1618434.3.peg.171"/>
<dbReference type="GO" id="GO:0003735">
    <property type="term" value="F:structural constituent of ribosome"/>
    <property type="evidence" value="ECO:0007669"/>
    <property type="project" value="InterPro"/>
</dbReference>
<dbReference type="STRING" id="1618434.UR52_C0002G0050"/>
<dbReference type="GO" id="GO:1990904">
    <property type="term" value="C:ribonucleoprotein complex"/>
    <property type="evidence" value="ECO:0007669"/>
    <property type="project" value="UniProtKB-KW"/>
</dbReference>
<reference evidence="6 7" key="1">
    <citation type="journal article" date="2015" name="Nature">
        <title>rRNA introns, odd ribosomes, and small enigmatic genomes across a large radiation of phyla.</title>
        <authorList>
            <person name="Brown C.T."/>
            <person name="Hug L.A."/>
            <person name="Thomas B.C."/>
            <person name="Sharon I."/>
            <person name="Castelle C.J."/>
            <person name="Singh A."/>
            <person name="Wilkins M.J."/>
            <person name="Williams K.H."/>
            <person name="Banfield J.F."/>
        </authorList>
    </citation>
    <scope>NUCLEOTIDE SEQUENCE [LARGE SCALE GENOMIC DNA]</scope>
</reference>
<sequence>MKVQASIKPRCRKCKIVKRKGDLRVICDNPKHKQRQG</sequence>
<evidence type="ECO:0000256" key="3">
    <source>
        <dbReference type="ARBA" id="ARBA00023274"/>
    </source>
</evidence>
<dbReference type="PROSITE" id="PS00828">
    <property type="entry name" value="RIBOSOMAL_L36"/>
    <property type="match status" value="1"/>
</dbReference>
<organism evidence="6 7">
    <name type="scientific">Candidatus Gottesmanbacteria bacterium GW2011_GWA1_34_13</name>
    <dbReference type="NCBI Taxonomy" id="1618434"/>
    <lineage>
        <taxon>Bacteria</taxon>
        <taxon>Candidatus Gottesmaniibacteriota</taxon>
    </lineage>
</organism>
<dbReference type="InterPro" id="IPR035977">
    <property type="entry name" value="Ribosomal_bL36_sp"/>
</dbReference>
<dbReference type="SUPFAM" id="SSF57840">
    <property type="entry name" value="Ribosomal protein L36"/>
    <property type="match status" value="1"/>
</dbReference>
<dbReference type="InterPro" id="IPR000473">
    <property type="entry name" value="Ribosomal_bL36"/>
</dbReference>
<dbReference type="NCBIfam" id="TIGR01022">
    <property type="entry name" value="rpmJ_bact"/>
    <property type="match status" value="1"/>
</dbReference>
<protein>
    <recommendedName>
        <fullName evidence="4">Large ribosomal subunit protein bL36</fullName>
    </recommendedName>
</protein>
<dbReference type="Proteomes" id="UP000034176">
    <property type="component" value="Unassembled WGS sequence"/>
</dbReference>
<evidence type="ECO:0000313" key="6">
    <source>
        <dbReference type="EMBL" id="KKP59822.1"/>
    </source>
</evidence>
<dbReference type="GO" id="GO:0006412">
    <property type="term" value="P:translation"/>
    <property type="evidence" value="ECO:0007669"/>
    <property type="project" value="UniProtKB-UniRule"/>
</dbReference>
<comment type="caution">
    <text evidence="6">The sequence shown here is derived from an EMBL/GenBank/DDBJ whole genome shotgun (WGS) entry which is preliminary data.</text>
</comment>
<evidence type="ECO:0000256" key="1">
    <source>
        <dbReference type="ARBA" id="ARBA00007645"/>
    </source>
</evidence>